<evidence type="ECO:0000313" key="1">
    <source>
        <dbReference type="EMBL" id="VEL44375.1"/>
    </source>
</evidence>
<evidence type="ECO:0000313" key="2">
    <source>
        <dbReference type="Proteomes" id="UP000784294"/>
    </source>
</evidence>
<reference evidence="1" key="1">
    <citation type="submission" date="2018-11" db="EMBL/GenBank/DDBJ databases">
        <authorList>
            <consortium name="Pathogen Informatics"/>
        </authorList>
    </citation>
    <scope>NUCLEOTIDE SEQUENCE</scope>
</reference>
<accession>A0A3S5B2Z8</accession>
<gene>
    <name evidence="1" type="ORF">PXEA_LOCUS37815</name>
</gene>
<protein>
    <submittedName>
        <fullName evidence="1">Uncharacterized protein</fullName>
    </submittedName>
</protein>
<organism evidence="1 2">
    <name type="scientific">Protopolystoma xenopodis</name>
    <dbReference type="NCBI Taxonomy" id="117903"/>
    <lineage>
        <taxon>Eukaryota</taxon>
        <taxon>Metazoa</taxon>
        <taxon>Spiralia</taxon>
        <taxon>Lophotrochozoa</taxon>
        <taxon>Platyhelminthes</taxon>
        <taxon>Monogenea</taxon>
        <taxon>Polyopisthocotylea</taxon>
        <taxon>Polystomatidea</taxon>
        <taxon>Polystomatidae</taxon>
        <taxon>Protopolystoma</taxon>
    </lineage>
</organism>
<dbReference type="AlphaFoldDB" id="A0A3S5B2Z8"/>
<name>A0A3S5B2Z8_9PLAT</name>
<dbReference type="Proteomes" id="UP000784294">
    <property type="component" value="Unassembled WGS sequence"/>
</dbReference>
<comment type="caution">
    <text evidence="1">The sequence shown here is derived from an EMBL/GenBank/DDBJ whole genome shotgun (WGS) entry which is preliminary data.</text>
</comment>
<keyword evidence="2" id="KW-1185">Reference proteome</keyword>
<dbReference type="EMBL" id="CAAALY010296882">
    <property type="protein sequence ID" value="VEL44375.1"/>
    <property type="molecule type" value="Genomic_DNA"/>
</dbReference>
<proteinExistence type="predicted"/>
<sequence length="126" mass="13240">MPGTPVNDVTSPHGADFAYAACSESSTRFVQLSAEVAALRDILAQQASLSQATDAELRRLRSQLAAVSPSTPAVLALPQKLGTPEPDRRRSPFEVAVQCSEASLQCLDSCTTKEVGVSTSLLLPSP</sequence>